<dbReference type="GO" id="GO:0005886">
    <property type="term" value="C:plasma membrane"/>
    <property type="evidence" value="ECO:0007669"/>
    <property type="project" value="UniProtKB-SubCell"/>
</dbReference>
<feature type="transmembrane region" description="Helical" evidence="6">
    <location>
        <begin position="635"/>
        <end position="657"/>
    </location>
</feature>
<feature type="transmembrane region" description="Helical" evidence="6">
    <location>
        <begin position="20"/>
        <end position="37"/>
    </location>
</feature>
<evidence type="ECO:0000256" key="3">
    <source>
        <dbReference type="ARBA" id="ARBA00022692"/>
    </source>
</evidence>
<feature type="transmembrane region" description="Helical" evidence="6">
    <location>
        <begin position="203"/>
        <end position="223"/>
    </location>
</feature>
<evidence type="ECO:0000256" key="4">
    <source>
        <dbReference type="ARBA" id="ARBA00022989"/>
    </source>
</evidence>
<evidence type="ECO:0000256" key="1">
    <source>
        <dbReference type="ARBA" id="ARBA00004651"/>
    </source>
</evidence>
<proteinExistence type="predicted"/>
<evidence type="ECO:0000256" key="6">
    <source>
        <dbReference type="SAM" id="Phobius"/>
    </source>
</evidence>
<feature type="transmembrane region" description="Helical" evidence="6">
    <location>
        <begin position="235"/>
        <end position="257"/>
    </location>
</feature>
<feature type="transmembrane region" description="Helical" evidence="6">
    <location>
        <begin position="286"/>
        <end position="309"/>
    </location>
</feature>
<evidence type="ECO:0000256" key="2">
    <source>
        <dbReference type="ARBA" id="ARBA00022475"/>
    </source>
</evidence>
<sequence length="678" mass="77809">MFYNLIKRNSKSGRKENSLYFVSLVISVVAFYVILSIENQDVMKFIKSMESDAVQKLLLLIPIFYVFSLFVLSFLVFFTTRYQLERRSHELGLYLMMGMKRSRLFFMLIAEDMVNTAVAFLAGFPIAILLTEIISLTVSRIIGLGILEHRFTVAWTAVLWTVIGIVLIKIVIMSILSGITVNKEPYVLMKNTDEGEKKRTKRQVSLFFLFIGLIFLGIAYSLGLREGLWEQMRSLLWTVLFGITGTYFLFKGFYFLFQKALKKKTKGLRTFTLRQLQESIFLKSGFLASCSLLLLLAFSCLSFGVSAAFSQKPERFIDFTFVGEEGEVKEKLERAGVMDKFKNFYQMEISLMPTFEGEHTFSNKEMIAALEKLPISDVRNNIINNLEYSDSPYMVRLSSYNQLLESVGKEPLHLEKNEVVLYEDPELRDEESIGILEEALKTGVRLQIDGQDYLMKEKVMSYDVVTDNKITLMDGLIVEDSVFDALHQEGNTECYWNAVLDSKIIEKEGLIKSFTDINKELTKTGIDYESYMENMGRYLFYMVSETYLAVYMGVIFLIIGNTAIGTQFLMYQRKTGKRYQALFALGADFAKASKSGRAQVCWYFFLPVAVAVVSSVFGIWAMTNGLLASYYEQQQSSMIVMSFVVVILIVVVEWVYIRAVMKNSDRNIHALLERKRDE</sequence>
<evidence type="ECO:0000256" key="5">
    <source>
        <dbReference type="ARBA" id="ARBA00023136"/>
    </source>
</evidence>
<reference evidence="8" key="1">
    <citation type="submission" date="2019-11" db="EMBL/GenBank/DDBJ databases">
        <authorList>
            <person name="Feng L."/>
        </authorList>
    </citation>
    <scope>NUCLEOTIDE SEQUENCE</scope>
    <source>
        <strain evidence="8">BhanseniiLFYP23</strain>
    </source>
</reference>
<dbReference type="InterPro" id="IPR052536">
    <property type="entry name" value="ABC-4_Integral_Memb_Prot"/>
</dbReference>
<keyword evidence="5 6" id="KW-0472">Membrane</keyword>
<keyword evidence="3 6" id="KW-0812">Transmembrane</keyword>
<protein>
    <submittedName>
        <fullName evidence="8">Bacitracin export permease protein BceB</fullName>
    </submittedName>
</protein>
<dbReference type="InterPro" id="IPR003838">
    <property type="entry name" value="ABC3_permease_C"/>
</dbReference>
<accession>A0A6N2T9F0</accession>
<keyword evidence="2" id="KW-1003">Cell membrane</keyword>
<dbReference type="AlphaFoldDB" id="A0A6N2T9F0"/>
<evidence type="ECO:0000259" key="7">
    <source>
        <dbReference type="Pfam" id="PF02687"/>
    </source>
</evidence>
<organism evidence="8">
    <name type="scientific">Blautia hansenii</name>
    <name type="common">Ruminococcus hansenii</name>
    <dbReference type="NCBI Taxonomy" id="1322"/>
    <lineage>
        <taxon>Bacteria</taxon>
        <taxon>Bacillati</taxon>
        <taxon>Bacillota</taxon>
        <taxon>Clostridia</taxon>
        <taxon>Lachnospirales</taxon>
        <taxon>Lachnospiraceae</taxon>
        <taxon>Blautia</taxon>
    </lineage>
</organism>
<feature type="transmembrane region" description="Helical" evidence="6">
    <location>
        <begin position="157"/>
        <end position="182"/>
    </location>
</feature>
<feature type="transmembrane region" description="Helical" evidence="6">
    <location>
        <begin position="548"/>
        <end position="571"/>
    </location>
</feature>
<evidence type="ECO:0000313" key="8">
    <source>
        <dbReference type="EMBL" id="VYT02150.1"/>
    </source>
</evidence>
<dbReference type="EMBL" id="CACRSY010000009">
    <property type="protein sequence ID" value="VYT02150.1"/>
    <property type="molecule type" value="Genomic_DNA"/>
</dbReference>
<feature type="transmembrane region" description="Helical" evidence="6">
    <location>
        <begin position="57"/>
        <end position="78"/>
    </location>
</feature>
<dbReference type="RefSeq" id="WP_004221265.1">
    <property type="nucleotide sequence ID" value="NZ_CACRSY010000009.1"/>
</dbReference>
<dbReference type="PANTHER" id="PTHR46795:SF3">
    <property type="entry name" value="ABC TRANSPORTER PERMEASE"/>
    <property type="match status" value="1"/>
</dbReference>
<feature type="domain" description="ABC3 transporter permease C-terminal" evidence="7">
    <location>
        <begin position="63"/>
        <end position="180"/>
    </location>
</feature>
<gene>
    <name evidence="8" type="primary">bceB_3</name>
    <name evidence="8" type="ORF">BHLFYP23_02493</name>
</gene>
<dbReference type="Pfam" id="PF02687">
    <property type="entry name" value="FtsX"/>
    <property type="match status" value="1"/>
</dbReference>
<comment type="subcellular location">
    <subcellularLocation>
        <location evidence="1">Cell membrane</location>
        <topology evidence="1">Multi-pass membrane protein</topology>
    </subcellularLocation>
</comment>
<name>A0A6N2T9F0_BLAHA</name>
<feature type="transmembrane region" description="Helical" evidence="6">
    <location>
        <begin position="600"/>
        <end position="623"/>
    </location>
</feature>
<keyword evidence="4 6" id="KW-1133">Transmembrane helix</keyword>
<dbReference type="PANTHER" id="PTHR46795">
    <property type="entry name" value="ABC TRANSPORTER PERMEASE-RELATED-RELATED"/>
    <property type="match status" value="1"/>
</dbReference>